<reference evidence="2 3" key="1">
    <citation type="journal article" date="2013" name="Nat. Biotechnol.">
        <title>Genome sequences of rare, uncultured bacteria obtained by differential coverage binning of multiple metagenomes.</title>
        <authorList>
            <person name="Albertsen M."/>
            <person name="Hugenholtz P."/>
            <person name="Skarshewski A."/>
            <person name="Nielsen K.L."/>
            <person name="Tyson G.W."/>
            <person name="Nielsen P.H."/>
        </authorList>
    </citation>
    <scope>NUCLEOTIDE SEQUENCE [LARGE SCALE GENOMIC DNA]</scope>
    <source>
        <strain evidence="2">TM71</strain>
    </source>
</reference>
<feature type="transmembrane region" description="Helical" evidence="1">
    <location>
        <begin position="12"/>
        <end position="32"/>
    </location>
</feature>
<dbReference type="KEGG" id="saal:L336_0166"/>
<dbReference type="Proteomes" id="UP000013893">
    <property type="component" value="Chromosome"/>
</dbReference>
<dbReference type="HOGENOM" id="CLU_1213005_0_0_0"/>
<protein>
    <submittedName>
        <fullName evidence="2">Uncharacterized protein</fullName>
    </submittedName>
</protein>
<feature type="transmembrane region" description="Helical" evidence="1">
    <location>
        <begin position="56"/>
        <end position="74"/>
    </location>
</feature>
<keyword evidence="1" id="KW-0812">Transmembrane</keyword>
<gene>
    <name evidence="2" type="ORF">L336_0166</name>
</gene>
<evidence type="ECO:0000313" key="2">
    <source>
        <dbReference type="EMBL" id="AGL61876.1"/>
    </source>
</evidence>
<keyword evidence="1" id="KW-0472">Membrane</keyword>
<dbReference type="EMBL" id="CP005957">
    <property type="protein sequence ID" value="AGL61876.1"/>
    <property type="molecule type" value="Genomic_DNA"/>
</dbReference>
<keyword evidence="1" id="KW-1133">Transmembrane helix</keyword>
<name>R4PXF7_9BACT</name>
<evidence type="ECO:0000313" key="3">
    <source>
        <dbReference type="Proteomes" id="UP000013893"/>
    </source>
</evidence>
<evidence type="ECO:0000256" key="1">
    <source>
        <dbReference type="SAM" id="Phobius"/>
    </source>
</evidence>
<proteinExistence type="predicted"/>
<dbReference type="AlphaFoldDB" id="R4PXF7"/>
<dbReference type="RefSeq" id="WP_015641326.1">
    <property type="nucleotide sequence ID" value="NC_021219.1"/>
</dbReference>
<organism evidence="2 3">
    <name type="scientific">Candidatus Saccharimonas aalborgensis</name>
    <dbReference type="NCBI Taxonomy" id="1332188"/>
    <lineage>
        <taxon>Bacteria</taxon>
        <taxon>Candidatus Saccharimonadota</taxon>
        <taxon>Candidatus Saccharimonadia</taxon>
        <taxon>Candidatus Saccharimonadales</taxon>
        <taxon>Candidatus Saccharimonadaceae</taxon>
        <taxon>Candidatus Saccharimonas</taxon>
    </lineage>
</organism>
<keyword evidence="3" id="KW-1185">Reference proteome</keyword>
<accession>R4PXF7</accession>
<sequence>MILNIQLGDIGLVLDLFGAILLFFFGLAPLLARDGSMSLSIGNSDHLKRKAQRYEILSRFGIGLIVFGFAFQLAGNHTAWSANISVLKWPIAVIVGVSLLVVFTRKLYFVPGLRLKAHYVPQFDEQKPSHNGEQMWIFIIENNSNELIKKLTLHLSNEPRTVTILNSGEKPKQVKPSKNIKLDTLHPNKKLEVQVWNIGGYIEVGYDCFLDNDGKIIRPKVNFFDSEL</sequence>
<feature type="transmembrane region" description="Helical" evidence="1">
    <location>
        <begin position="86"/>
        <end position="104"/>
    </location>
</feature>